<dbReference type="AlphaFoldDB" id="K9UPV5"/>
<reference evidence="1 2" key="1">
    <citation type="submission" date="2012-05" db="EMBL/GenBank/DDBJ databases">
        <title>Noncontiguous Finished plasmid 1 of genome of Chamaesiphon sp. PCC 6605.</title>
        <authorList>
            <consortium name="US DOE Joint Genome Institute"/>
            <person name="Gugger M."/>
            <person name="Coursin T."/>
            <person name="Rippka R."/>
            <person name="Tandeau De Marsac N."/>
            <person name="Huntemann M."/>
            <person name="Wei C.-L."/>
            <person name="Han J."/>
            <person name="Detter J.C."/>
            <person name="Han C."/>
            <person name="Tapia R."/>
            <person name="Chen A."/>
            <person name="Kyrpides N."/>
            <person name="Mavromatis K."/>
            <person name="Markowitz V."/>
            <person name="Szeto E."/>
            <person name="Ivanova N."/>
            <person name="Pagani I."/>
            <person name="Pati A."/>
            <person name="Goodwin L."/>
            <person name="Nordberg H.P."/>
            <person name="Cantor M.N."/>
            <person name="Hua S.X."/>
            <person name="Woyke T."/>
            <person name="Kerfeld C.A."/>
        </authorList>
    </citation>
    <scope>NUCLEOTIDE SEQUENCE [LARGE SCALE GENOMIC DNA]</scope>
    <source>
        <strain evidence="2">ATCC 27169 / PCC 6605</strain>
        <plasmid evidence="2">Plasmid pCHA6605.01</plasmid>
    </source>
</reference>
<dbReference type="eggNOG" id="ENOG5031I58">
    <property type="taxonomic scope" value="Bacteria"/>
</dbReference>
<keyword evidence="1" id="KW-0614">Plasmid</keyword>
<accession>K9UPV5</accession>
<geneLocation type="plasmid" evidence="1 2">
    <name>pCHA6605.01</name>
</geneLocation>
<sequence length="201" mass="22019">MAIVLDPHTAQHLETFQTLTPIEQSIVTQALQQITSTTAVDPTADALAESIAGRTFTRQERIQLEMDTLARHFQHRRQLLDRSLSASQVAQLLGTSRQTPHDRVSGQTLLAIKDNGKLCFPAWQFDPAGSDGVIDGLPAVLKALAISDYGKLNWLTRANPYLEDTTPIQALKAGQKERVLNTAAAVCQQAALDNHLDFLPT</sequence>
<evidence type="ECO:0000313" key="1">
    <source>
        <dbReference type="EMBL" id="AFY97117.1"/>
    </source>
</evidence>
<dbReference type="RefSeq" id="WP_015329001.1">
    <property type="nucleotide sequence ID" value="NC_020053.1"/>
</dbReference>
<dbReference type="HOGENOM" id="CLU_1347040_0_0_3"/>
<keyword evidence="2" id="KW-1185">Reference proteome</keyword>
<organism evidence="1 2">
    <name type="scientific">Chamaesiphon minutus (strain ATCC 27169 / PCC 6605)</name>
    <dbReference type="NCBI Taxonomy" id="1173020"/>
    <lineage>
        <taxon>Bacteria</taxon>
        <taxon>Bacillati</taxon>
        <taxon>Cyanobacteriota</taxon>
        <taxon>Cyanophyceae</taxon>
        <taxon>Gomontiellales</taxon>
        <taxon>Chamaesiphonaceae</taxon>
        <taxon>Chamaesiphon</taxon>
    </lineage>
</organism>
<dbReference type="Proteomes" id="UP000010366">
    <property type="component" value="Plasmid pCHA6605.01"/>
</dbReference>
<protein>
    <recommendedName>
        <fullName evidence="3">Antitoxin Xre/MbcA/ParS-like toxin-binding domain-containing protein</fullName>
    </recommendedName>
</protein>
<gene>
    <name evidence="1" type="ORF">Cha6605_6291</name>
</gene>
<name>K9UPV5_CHAP6</name>
<evidence type="ECO:0008006" key="3">
    <source>
        <dbReference type="Google" id="ProtNLM"/>
    </source>
</evidence>
<proteinExistence type="predicted"/>
<dbReference type="EMBL" id="CP003601">
    <property type="protein sequence ID" value="AFY97117.1"/>
    <property type="molecule type" value="Genomic_DNA"/>
</dbReference>
<dbReference type="KEGG" id="cmp:Cha6605_6291"/>
<evidence type="ECO:0000313" key="2">
    <source>
        <dbReference type="Proteomes" id="UP000010366"/>
    </source>
</evidence>